<gene>
    <name evidence="1" type="ORF">LAME_0G03202G</name>
</gene>
<evidence type="ECO:0000313" key="2">
    <source>
        <dbReference type="Proteomes" id="UP000191144"/>
    </source>
</evidence>
<dbReference type="OrthoDB" id="2155101at2759"/>
<reference evidence="2" key="1">
    <citation type="submission" date="2016-03" db="EMBL/GenBank/DDBJ databases">
        <authorList>
            <person name="Devillers Hugo."/>
        </authorList>
    </citation>
    <scope>NUCLEOTIDE SEQUENCE [LARGE SCALE GENOMIC DNA]</scope>
</reference>
<dbReference type="Proteomes" id="UP000191144">
    <property type="component" value="Chromosome G"/>
</dbReference>
<proteinExistence type="predicted"/>
<dbReference type="EMBL" id="LT598484">
    <property type="protein sequence ID" value="SCU99446.1"/>
    <property type="molecule type" value="Genomic_DNA"/>
</dbReference>
<dbReference type="AlphaFoldDB" id="A0A1G4K6J0"/>
<sequence>MVQPNPYLLGRFLDPVFALAVGTVSYYAHERKVGRAEGHSLNELVRKRLERVRAGKHVGQY</sequence>
<dbReference type="GO" id="GO:0009306">
    <property type="term" value="P:protein secretion"/>
    <property type="evidence" value="ECO:0007669"/>
    <property type="project" value="InterPro"/>
</dbReference>
<keyword evidence="2" id="KW-1185">Reference proteome</keyword>
<protein>
    <submittedName>
        <fullName evidence="1">LAME_0G03202g1_1</fullName>
    </submittedName>
</protein>
<dbReference type="InterPro" id="IPR024242">
    <property type="entry name" value="NCE101"/>
</dbReference>
<dbReference type="PANTHER" id="PTHR28011">
    <property type="entry name" value="NON-CLASSICAL EXPORT PROTEIN 1"/>
    <property type="match status" value="1"/>
</dbReference>
<evidence type="ECO:0000313" key="1">
    <source>
        <dbReference type="EMBL" id="SCU99446.1"/>
    </source>
</evidence>
<organism evidence="1 2">
    <name type="scientific">Lachancea meyersii CBS 8951</name>
    <dbReference type="NCBI Taxonomy" id="1266667"/>
    <lineage>
        <taxon>Eukaryota</taxon>
        <taxon>Fungi</taxon>
        <taxon>Dikarya</taxon>
        <taxon>Ascomycota</taxon>
        <taxon>Saccharomycotina</taxon>
        <taxon>Saccharomycetes</taxon>
        <taxon>Saccharomycetales</taxon>
        <taxon>Saccharomycetaceae</taxon>
        <taxon>Lachancea</taxon>
    </lineage>
</organism>
<name>A0A1G4K6J0_9SACH</name>
<dbReference type="Pfam" id="PF11654">
    <property type="entry name" value="NCE101"/>
    <property type="match status" value="1"/>
</dbReference>
<dbReference type="PANTHER" id="PTHR28011:SF1">
    <property type="entry name" value="NON-CLASSICAL EXPORT PROTEIN 1"/>
    <property type="match status" value="1"/>
</dbReference>
<accession>A0A1G4K6J0</accession>